<evidence type="ECO:0000256" key="5">
    <source>
        <dbReference type="ARBA" id="ARBA00038359"/>
    </source>
</evidence>
<keyword evidence="4 7" id="KW-0472">Membrane</keyword>
<dbReference type="GeneID" id="63796929"/>
<dbReference type="AlphaFoldDB" id="A0A364L7B9"/>
<sequence length="382" mass="42133">MSTSEPHVFPMGHEAKHAITASLVLMGVAISLLFARFYTRRRLIDAVQASDYMALLASMFAVIFVGIFIAAVIYGVGVHQPEIDEMDVIQQKKLWWLGTPFYNAAMVTAKASIIIQYFHVFPTKKMRVVCYIMAIIIAIYGTWVIISAFLNCIPVARFWDPSVPGHCLAYKPLWYSNAALNIMTDVVILIIPIPALMPLDLPLRQKIGCCCIFALGGFVCITSICRLYSITKLFSSHDRSYDNLAVLMWSAIECNTGVICACIPTLRPALARLWAASASILVPGHRRGHTSSGTITSFYGRSDESAAAPIVHETRFAPRELESNRESVATTKPGSSAGSSSMQQQQPPNVRMIPTPGNGFAQDLARKGSFFEQQQQRPSSYV</sequence>
<feature type="region of interest" description="Disordered" evidence="6">
    <location>
        <begin position="319"/>
        <end position="382"/>
    </location>
</feature>
<feature type="compositionally biased region" description="Low complexity" evidence="6">
    <location>
        <begin position="334"/>
        <end position="346"/>
    </location>
</feature>
<organism evidence="9 10">
    <name type="scientific">Talaromyces amestolkiae</name>
    <dbReference type="NCBI Taxonomy" id="1196081"/>
    <lineage>
        <taxon>Eukaryota</taxon>
        <taxon>Fungi</taxon>
        <taxon>Dikarya</taxon>
        <taxon>Ascomycota</taxon>
        <taxon>Pezizomycotina</taxon>
        <taxon>Eurotiomycetes</taxon>
        <taxon>Eurotiomycetidae</taxon>
        <taxon>Eurotiales</taxon>
        <taxon>Trichocomaceae</taxon>
        <taxon>Talaromyces</taxon>
        <taxon>Talaromyces sect. Talaromyces</taxon>
    </lineage>
</organism>
<feature type="compositionally biased region" description="Polar residues" evidence="6">
    <location>
        <begin position="371"/>
        <end position="382"/>
    </location>
</feature>
<dbReference type="STRING" id="1196081.A0A364L7B9"/>
<dbReference type="Proteomes" id="UP000249363">
    <property type="component" value="Unassembled WGS sequence"/>
</dbReference>
<feature type="transmembrane region" description="Helical" evidence="7">
    <location>
        <begin position="51"/>
        <end position="74"/>
    </location>
</feature>
<evidence type="ECO:0000256" key="1">
    <source>
        <dbReference type="ARBA" id="ARBA00004141"/>
    </source>
</evidence>
<feature type="domain" description="Rhodopsin" evidence="8">
    <location>
        <begin position="35"/>
        <end position="271"/>
    </location>
</feature>
<comment type="caution">
    <text evidence="9">The sequence shown here is derived from an EMBL/GenBank/DDBJ whole genome shotgun (WGS) entry which is preliminary data.</text>
</comment>
<evidence type="ECO:0000313" key="9">
    <source>
        <dbReference type="EMBL" id="RAO71702.1"/>
    </source>
</evidence>
<proteinExistence type="inferred from homology"/>
<dbReference type="EMBL" id="MIKG01000016">
    <property type="protein sequence ID" value="RAO71702.1"/>
    <property type="molecule type" value="Genomic_DNA"/>
</dbReference>
<feature type="transmembrane region" description="Helical" evidence="7">
    <location>
        <begin position="207"/>
        <end position="229"/>
    </location>
</feature>
<comment type="similarity">
    <text evidence="5">Belongs to the SAT4 family.</text>
</comment>
<evidence type="ECO:0000259" key="8">
    <source>
        <dbReference type="Pfam" id="PF20684"/>
    </source>
</evidence>
<dbReference type="InterPro" id="IPR052337">
    <property type="entry name" value="SAT4-like"/>
</dbReference>
<dbReference type="PANTHER" id="PTHR33048:SF132">
    <property type="entry name" value="MEMBRANE PROTEIN, PUTATIVE (AFU_ORTHOLOGUE AFUA_6G07820)-RELATED"/>
    <property type="match status" value="1"/>
</dbReference>
<accession>A0A364L7B9</accession>
<name>A0A364L7B9_TALAM</name>
<reference evidence="9 10" key="1">
    <citation type="journal article" date="2017" name="Biotechnol. Biofuels">
        <title>Differential beta-glucosidase expression as a function of carbon source availability in Talaromyces amestolkiae: a genomic and proteomic approach.</title>
        <authorList>
            <person name="de Eugenio L.I."/>
            <person name="Mendez-Liter J.A."/>
            <person name="Nieto-Dominguez M."/>
            <person name="Alonso L."/>
            <person name="Gil-Munoz J."/>
            <person name="Barriuso J."/>
            <person name="Prieto A."/>
            <person name="Martinez M.J."/>
        </authorList>
    </citation>
    <scope>NUCLEOTIDE SEQUENCE [LARGE SCALE GENOMIC DNA]</scope>
    <source>
        <strain evidence="9 10">CIB</strain>
    </source>
</reference>
<evidence type="ECO:0000256" key="6">
    <source>
        <dbReference type="SAM" id="MobiDB-lite"/>
    </source>
</evidence>
<dbReference type="Pfam" id="PF20684">
    <property type="entry name" value="Fung_rhodopsin"/>
    <property type="match status" value="1"/>
</dbReference>
<dbReference type="OrthoDB" id="444631at2759"/>
<keyword evidence="3 7" id="KW-1133">Transmembrane helix</keyword>
<dbReference type="GO" id="GO:0016020">
    <property type="term" value="C:membrane"/>
    <property type="evidence" value="ECO:0007669"/>
    <property type="project" value="UniProtKB-SubCell"/>
</dbReference>
<comment type="subcellular location">
    <subcellularLocation>
        <location evidence="1">Membrane</location>
        <topology evidence="1">Multi-pass membrane protein</topology>
    </subcellularLocation>
</comment>
<dbReference type="PANTHER" id="PTHR33048">
    <property type="entry name" value="PTH11-LIKE INTEGRAL MEMBRANE PROTEIN (AFU_ORTHOLOGUE AFUA_5G11245)"/>
    <property type="match status" value="1"/>
</dbReference>
<evidence type="ECO:0000256" key="7">
    <source>
        <dbReference type="SAM" id="Phobius"/>
    </source>
</evidence>
<evidence type="ECO:0000256" key="3">
    <source>
        <dbReference type="ARBA" id="ARBA00022989"/>
    </source>
</evidence>
<evidence type="ECO:0000256" key="4">
    <source>
        <dbReference type="ARBA" id="ARBA00023136"/>
    </source>
</evidence>
<dbReference type="RefSeq" id="XP_040736217.1">
    <property type="nucleotide sequence ID" value="XM_040880440.1"/>
</dbReference>
<keyword evidence="2 7" id="KW-0812">Transmembrane</keyword>
<keyword evidence="10" id="KW-1185">Reference proteome</keyword>
<feature type="transmembrane region" description="Helical" evidence="7">
    <location>
        <begin position="20"/>
        <end position="39"/>
    </location>
</feature>
<feature type="transmembrane region" description="Helical" evidence="7">
    <location>
        <begin position="130"/>
        <end position="153"/>
    </location>
</feature>
<evidence type="ECO:0000256" key="2">
    <source>
        <dbReference type="ARBA" id="ARBA00022692"/>
    </source>
</evidence>
<protein>
    <recommendedName>
        <fullName evidence="8">Rhodopsin domain-containing protein</fullName>
    </recommendedName>
</protein>
<dbReference type="InterPro" id="IPR049326">
    <property type="entry name" value="Rhodopsin_dom_fungi"/>
</dbReference>
<gene>
    <name evidence="9" type="ORF">BHQ10_007714</name>
</gene>
<feature type="transmembrane region" description="Helical" evidence="7">
    <location>
        <begin position="173"/>
        <end position="195"/>
    </location>
</feature>
<evidence type="ECO:0000313" key="10">
    <source>
        <dbReference type="Proteomes" id="UP000249363"/>
    </source>
</evidence>
<feature type="transmembrane region" description="Helical" evidence="7">
    <location>
        <begin position="94"/>
        <end position="118"/>
    </location>
</feature>